<proteinExistence type="inferred from homology"/>
<dbReference type="PANTHER" id="PTHR30469:SF15">
    <property type="entry name" value="HLYD FAMILY OF SECRETION PROTEINS"/>
    <property type="match status" value="1"/>
</dbReference>
<feature type="chain" id="PRO_5026652713" evidence="4">
    <location>
        <begin position="18"/>
        <end position="359"/>
    </location>
</feature>
<evidence type="ECO:0000256" key="1">
    <source>
        <dbReference type="ARBA" id="ARBA00009477"/>
    </source>
</evidence>
<name>A0A6N6MZA0_9BACT</name>
<evidence type="ECO:0000256" key="2">
    <source>
        <dbReference type="SAM" id="Coils"/>
    </source>
</evidence>
<dbReference type="Proteomes" id="UP000438699">
    <property type="component" value="Unassembled WGS sequence"/>
</dbReference>
<dbReference type="GO" id="GO:0015562">
    <property type="term" value="F:efflux transmembrane transporter activity"/>
    <property type="evidence" value="ECO:0007669"/>
    <property type="project" value="TreeGrafter"/>
</dbReference>
<comment type="caution">
    <text evidence="5">The sequence shown here is derived from an EMBL/GenBank/DDBJ whole genome shotgun (WGS) entry which is preliminary data.</text>
</comment>
<dbReference type="Gene3D" id="2.40.50.100">
    <property type="match status" value="1"/>
</dbReference>
<dbReference type="Gene3D" id="2.40.30.170">
    <property type="match status" value="1"/>
</dbReference>
<evidence type="ECO:0000313" key="6">
    <source>
        <dbReference type="Proteomes" id="UP000438699"/>
    </source>
</evidence>
<keyword evidence="4" id="KW-0732">Signal</keyword>
<dbReference type="PANTHER" id="PTHR30469">
    <property type="entry name" value="MULTIDRUG RESISTANCE PROTEIN MDTA"/>
    <property type="match status" value="1"/>
</dbReference>
<gene>
    <name evidence="5" type="ORF">F8A88_13040</name>
</gene>
<feature type="signal peptide" evidence="4">
    <location>
        <begin position="1"/>
        <end position="17"/>
    </location>
</feature>
<accession>A0A6N6MZA0</accession>
<dbReference type="InterPro" id="IPR006143">
    <property type="entry name" value="RND_pump_MFP"/>
</dbReference>
<evidence type="ECO:0000313" key="5">
    <source>
        <dbReference type="EMBL" id="KAB1440935.1"/>
    </source>
</evidence>
<keyword evidence="6" id="KW-1185">Reference proteome</keyword>
<dbReference type="Gene3D" id="1.10.287.470">
    <property type="entry name" value="Helix hairpin bin"/>
    <property type="match status" value="1"/>
</dbReference>
<dbReference type="OrthoDB" id="5450597at2"/>
<evidence type="ECO:0000256" key="3">
    <source>
        <dbReference type="SAM" id="MobiDB-lite"/>
    </source>
</evidence>
<sequence>MNTLWLVAVLIAVPLVAGCVGGDDQASANQPAAEKAPAAPASAKAPASTETFAVRKAARRAILTAFTRARSRMTLVSEVSARVEDVQADVGDTLGKDGLFARLDSTFIRLDLEKNRADQKRLKSDVRFYGRERERYGDLVKSRTAAQSTLDSHERDHATALQQLKGLQIEERRLEEQLRRHTLRGPEGWQVVERYIEPGEWVNTGEKVAELGRYDVLLVPFALSSTEYAALKALGDTVTLNLPDSHGTVQATLERVSPGFDPETRKINVDLQISSGDLPFRGGVRTELVLNLPDPGGSVLVPSSALVKAYEEYFLMTPDNERVRVVLLGSAPGGFVRVTSPDVRVGDRFLKFPEAASAK</sequence>
<dbReference type="EMBL" id="WAIE01000006">
    <property type="protein sequence ID" value="KAB1440935.1"/>
    <property type="molecule type" value="Genomic_DNA"/>
</dbReference>
<dbReference type="AlphaFoldDB" id="A0A6N6MZA0"/>
<feature type="coiled-coil region" evidence="2">
    <location>
        <begin position="150"/>
        <end position="184"/>
    </location>
</feature>
<feature type="region of interest" description="Disordered" evidence="3">
    <location>
        <begin position="26"/>
        <end position="45"/>
    </location>
</feature>
<reference evidence="5 6" key="1">
    <citation type="journal article" date="2017" name="Int. J. Syst. Evol. Microbiol.">
        <title>Desulfovibrio senegalensis sp. nov., a mesophilic sulfate reducer isolated from marine sediment.</title>
        <authorList>
            <person name="Thioye A."/>
            <person name="Gam Z.B.A."/>
            <person name="Mbengue M."/>
            <person name="Cayol J.L."/>
            <person name="Joseph-Bartoli M."/>
            <person name="Toure-Kane C."/>
            <person name="Labat M."/>
        </authorList>
    </citation>
    <scope>NUCLEOTIDE SEQUENCE [LARGE SCALE GENOMIC DNA]</scope>
    <source>
        <strain evidence="5 6">DSM 101509</strain>
    </source>
</reference>
<protein>
    <submittedName>
        <fullName evidence="5">Efflux RND transporter periplasmic adaptor subunit</fullName>
    </submittedName>
</protein>
<organism evidence="5 6">
    <name type="scientific">Pseudodesulfovibrio senegalensis</name>
    <dbReference type="NCBI Taxonomy" id="1721087"/>
    <lineage>
        <taxon>Bacteria</taxon>
        <taxon>Pseudomonadati</taxon>
        <taxon>Thermodesulfobacteriota</taxon>
        <taxon>Desulfovibrionia</taxon>
        <taxon>Desulfovibrionales</taxon>
        <taxon>Desulfovibrionaceae</taxon>
    </lineage>
</organism>
<dbReference type="NCBIfam" id="TIGR01730">
    <property type="entry name" value="RND_mfp"/>
    <property type="match status" value="1"/>
</dbReference>
<evidence type="ECO:0000256" key="4">
    <source>
        <dbReference type="SAM" id="SignalP"/>
    </source>
</evidence>
<comment type="similarity">
    <text evidence="1">Belongs to the membrane fusion protein (MFP) (TC 8.A.1) family.</text>
</comment>
<dbReference type="SUPFAM" id="SSF111369">
    <property type="entry name" value="HlyD-like secretion proteins"/>
    <property type="match status" value="1"/>
</dbReference>
<keyword evidence="2" id="KW-0175">Coiled coil</keyword>
<dbReference type="GO" id="GO:1990281">
    <property type="term" value="C:efflux pump complex"/>
    <property type="evidence" value="ECO:0007669"/>
    <property type="project" value="TreeGrafter"/>
</dbReference>